<keyword evidence="12" id="KW-1185">Reference proteome</keyword>
<dbReference type="SUPFAM" id="SSF56024">
    <property type="entry name" value="Phospholipase D/nuclease"/>
    <property type="match status" value="2"/>
</dbReference>
<evidence type="ECO:0000256" key="4">
    <source>
        <dbReference type="ARBA" id="ARBA00018392"/>
    </source>
</evidence>
<dbReference type="GO" id="GO:0009395">
    <property type="term" value="P:phospholipid catabolic process"/>
    <property type="evidence" value="ECO:0007669"/>
    <property type="project" value="TreeGrafter"/>
</dbReference>
<organism evidence="11 12">
    <name type="scientific">Consotaella salsifontis</name>
    <dbReference type="NCBI Taxonomy" id="1365950"/>
    <lineage>
        <taxon>Bacteria</taxon>
        <taxon>Pseudomonadati</taxon>
        <taxon>Pseudomonadota</taxon>
        <taxon>Alphaproteobacteria</taxon>
        <taxon>Hyphomicrobiales</taxon>
        <taxon>Aurantimonadaceae</taxon>
        <taxon>Consotaella</taxon>
    </lineage>
</organism>
<dbReference type="AlphaFoldDB" id="A0A1T4PRA3"/>
<evidence type="ECO:0000256" key="3">
    <source>
        <dbReference type="ARBA" id="ARBA00004613"/>
    </source>
</evidence>
<dbReference type="InterPro" id="IPR025202">
    <property type="entry name" value="PLD-like_dom"/>
</dbReference>
<dbReference type="SMART" id="SM00155">
    <property type="entry name" value="PLDc"/>
    <property type="match status" value="2"/>
</dbReference>
<accession>A0A1T4PRA3</accession>
<keyword evidence="7" id="KW-0378">Hydrolase</keyword>
<feature type="domain" description="PLD phosphodiesterase" evidence="10">
    <location>
        <begin position="145"/>
        <end position="172"/>
    </location>
</feature>
<dbReference type="PROSITE" id="PS50035">
    <property type="entry name" value="PLD"/>
    <property type="match status" value="2"/>
</dbReference>
<evidence type="ECO:0000313" key="11">
    <source>
        <dbReference type="EMBL" id="SJZ93428.1"/>
    </source>
</evidence>
<proteinExistence type="predicted"/>
<comment type="subcellular location">
    <subcellularLocation>
        <location evidence="3">Secreted</location>
    </subcellularLocation>
</comment>
<dbReference type="Gene3D" id="3.30.870.10">
    <property type="entry name" value="Endonuclease Chain A"/>
    <property type="match status" value="2"/>
</dbReference>
<dbReference type="GO" id="GO:0005576">
    <property type="term" value="C:extracellular region"/>
    <property type="evidence" value="ECO:0007669"/>
    <property type="project" value="UniProtKB-SubCell"/>
</dbReference>
<evidence type="ECO:0000256" key="1">
    <source>
        <dbReference type="ARBA" id="ARBA00000798"/>
    </source>
</evidence>
<dbReference type="Pfam" id="PF13091">
    <property type="entry name" value="PLDc_2"/>
    <property type="match status" value="1"/>
</dbReference>
<evidence type="ECO:0000256" key="6">
    <source>
        <dbReference type="ARBA" id="ARBA00022737"/>
    </source>
</evidence>
<dbReference type="STRING" id="1365950.SAMN05428963_10495"/>
<evidence type="ECO:0000256" key="9">
    <source>
        <dbReference type="ARBA" id="ARBA00029594"/>
    </source>
</evidence>
<dbReference type="Proteomes" id="UP000190135">
    <property type="component" value="Unassembled WGS sequence"/>
</dbReference>
<reference evidence="11 12" key="1">
    <citation type="submission" date="2017-02" db="EMBL/GenBank/DDBJ databases">
        <authorList>
            <person name="Peterson S.W."/>
        </authorList>
    </citation>
    <scope>NUCLEOTIDE SEQUENCE [LARGE SCALE GENOMIC DNA]</scope>
    <source>
        <strain evidence="11 12">USBA 369</strain>
    </source>
</reference>
<keyword evidence="6" id="KW-0677">Repeat</keyword>
<dbReference type="InterPro" id="IPR015679">
    <property type="entry name" value="PLipase_D_fam"/>
</dbReference>
<dbReference type="CDD" id="cd09143">
    <property type="entry name" value="PLDc_vPLD1_2_like_bac_2"/>
    <property type="match status" value="1"/>
</dbReference>
<dbReference type="RefSeq" id="WP_078707895.1">
    <property type="nucleotide sequence ID" value="NZ_FUXL01000004.1"/>
</dbReference>
<dbReference type="EMBL" id="FUXL01000004">
    <property type="protein sequence ID" value="SJZ93428.1"/>
    <property type="molecule type" value="Genomic_DNA"/>
</dbReference>
<comment type="function">
    <text evidence="2">Could be a virulence factor.</text>
</comment>
<name>A0A1T4PRA3_9HYPH</name>
<evidence type="ECO:0000259" key="10">
    <source>
        <dbReference type="PROSITE" id="PS50035"/>
    </source>
</evidence>
<dbReference type="OrthoDB" id="8828485at2"/>
<dbReference type="PANTHER" id="PTHR18896:SF76">
    <property type="entry name" value="PHOSPHOLIPASE"/>
    <property type="match status" value="1"/>
</dbReference>
<dbReference type="InterPro" id="IPR001736">
    <property type="entry name" value="PLipase_D/transphosphatidylase"/>
</dbReference>
<gene>
    <name evidence="11" type="ORF">SAMN05428963_10495</name>
</gene>
<dbReference type="Pfam" id="PF00614">
    <property type="entry name" value="PLDc"/>
    <property type="match status" value="1"/>
</dbReference>
<feature type="domain" description="PLD phosphodiesterase" evidence="10">
    <location>
        <begin position="362"/>
        <end position="389"/>
    </location>
</feature>
<keyword evidence="8" id="KW-0443">Lipid metabolism</keyword>
<evidence type="ECO:0000256" key="8">
    <source>
        <dbReference type="ARBA" id="ARBA00023098"/>
    </source>
</evidence>
<evidence type="ECO:0000313" key="12">
    <source>
        <dbReference type="Proteomes" id="UP000190135"/>
    </source>
</evidence>
<evidence type="ECO:0000256" key="5">
    <source>
        <dbReference type="ARBA" id="ARBA00022525"/>
    </source>
</evidence>
<dbReference type="GO" id="GO:0004630">
    <property type="term" value="F:phospholipase D activity"/>
    <property type="evidence" value="ECO:0007669"/>
    <property type="project" value="UniProtKB-EC"/>
</dbReference>
<sequence length="492" mass="53976">MLKRVVVTESRSQPSLQRSEPILDPARNCRGVSRVEQAALLIDGEDYFSRLDECLKCAERSILIVGWDFDGRIPLHGPDIGDPAAATLGSTLRALVEAKPDLEVRILVWSVAVVHTPSDPKPLLFGAEWQDHPRISLRLATDHPLYGCHHQKIVAIDDALAFVGGIDLTIERWDTSEHRPDDPRRARPDGSLYHPVHDCQMLFSGPIAREVANVARERWLSATGEALDPVTGTACCWPSDCPADVKEMRAGVAITAPSRGASPAVHEVGHLLEDTLRAARKFVYIESQYFSGRLARRVLSELLQRPDGPEILVATSRTLNGWVEQVALGNNRDRLIRALREVDHHGRLRVVYPATERDGVSHEIFVHSKVLVVDDVALKIGSANLNNRSMGLDTECDVCVEADDEKGRAAIAAVRDKLLAEHLGTDAETVAATISAEGSLLAAVERLNTGERRLKPLPAMSDEGPRQPVAGTGLLDPAAPFGSLSWWRAWRP</sequence>
<evidence type="ECO:0000256" key="2">
    <source>
        <dbReference type="ARBA" id="ARBA00003145"/>
    </source>
</evidence>
<dbReference type="PANTHER" id="PTHR18896">
    <property type="entry name" value="PHOSPHOLIPASE D"/>
    <property type="match status" value="1"/>
</dbReference>
<comment type="catalytic activity">
    <reaction evidence="1">
        <text>a 1,2-diacyl-sn-glycero-3-phosphocholine + H2O = a 1,2-diacyl-sn-glycero-3-phosphate + choline + H(+)</text>
        <dbReference type="Rhea" id="RHEA:14445"/>
        <dbReference type="ChEBI" id="CHEBI:15354"/>
        <dbReference type="ChEBI" id="CHEBI:15377"/>
        <dbReference type="ChEBI" id="CHEBI:15378"/>
        <dbReference type="ChEBI" id="CHEBI:57643"/>
        <dbReference type="ChEBI" id="CHEBI:58608"/>
        <dbReference type="EC" id="3.1.4.4"/>
    </reaction>
</comment>
<evidence type="ECO:0000256" key="7">
    <source>
        <dbReference type="ARBA" id="ARBA00022801"/>
    </source>
</evidence>
<protein>
    <recommendedName>
        <fullName evidence="4">Phospholipase D</fullName>
    </recommendedName>
    <alternativeName>
        <fullName evidence="9">Choline phosphatase</fullName>
    </alternativeName>
</protein>
<dbReference type="CDD" id="cd09140">
    <property type="entry name" value="PLDc_vPLD1_2_like_bac_1"/>
    <property type="match status" value="1"/>
</dbReference>
<keyword evidence="5" id="KW-0964">Secreted</keyword>